<gene>
    <name evidence="2" type="ORF">BpHYR1_032294</name>
</gene>
<sequence length="122" mass="14221">MQCYVTDELKISRYHVSNSLTISENPKVIRNKKYRENLHGIQAQKSKGFLPTMLLKMNTKLDLILAMNQEILKGNKPIDRRFNASNYPQGRHWPNKSFQSKLGNNGTQNKDKNKKKSFKKLD</sequence>
<name>A0A3M7Q6A7_BRAPC</name>
<organism evidence="2 3">
    <name type="scientific">Brachionus plicatilis</name>
    <name type="common">Marine rotifer</name>
    <name type="synonym">Brachionus muelleri</name>
    <dbReference type="NCBI Taxonomy" id="10195"/>
    <lineage>
        <taxon>Eukaryota</taxon>
        <taxon>Metazoa</taxon>
        <taxon>Spiralia</taxon>
        <taxon>Gnathifera</taxon>
        <taxon>Rotifera</taxon>
        <taxon>Eurotatoria</taxon>
        <taxon>Monogononta</taxon>
        <taxon>Pseudotrocha</taxon>
        <taxon>Ploima</taxon>
        <taxon>Brachionidae</taxon>
        <taxon>Brachionus</taxon>
    </lineage>
</organism>
<keyword evidence="3" id="KW-1185">Reference proteome</keyword>
<dbReference type="AlphaFoldDB" id="A0A3M7Q6A7"/>
<protein>
    <submittedName>
        <fullName evidence="2">Uncharacterized protein</fullName>
    </submittedName>
</protein>
<evidence type="ECO:0000256" key="1">
    <source>
        <dbReference type="SAM" id="MobiDB-lite"/>
    </source>
</evidence>
<reference evidence="2 3" key="1">
    <citation type="journal article" date="2018" name="Sci. Rep.">
        <title>Genomic signatures of local adaptation to the degree of environmental predictability in rotifers.</title>
        <authorList>
            <person name="Franch-Gras L."/>
            <person name="Hahn C."/>
            <person name="Garcia-Roger E.M."/>
            <person name="Carmona M.J."/>
            <person name="Serra M."/>
            <person name="Gomez A."/>
        </authorList>
    </citation>
    <scope>NUCLEOTIDE SEQUENCE [LARGE SCALE GENOMIC DNA]</scope>
    <source>
        <strain evidence="2">HYR1</strain>
    </source>
</reference>
<feature type="region of interest" description="Disordered" evidence="1">
    <location>
        <begin position="79"/>
        <end position="122"/>
    </location>
</feature>
<dbReference type="EMBL" id="REGN01007350">
    <property type="protein sequence ID" value="RNA06541.1"/>
    <property type="molecule type" value="Genomic_DNA"/>
</dbReference>
<evidence type="ECO:0000313" key="3">
    <source>
        <dbReference type="Proteomes" id="UP000276133"/>
    </source>
</evidence>
<comment type="caution">
    <text evidence="2">The sequence shown here is derived from an EMBL/GenBank/DDBJ whole genome shotgun (WGS) entry which is preliminary data.</text>
</comment>
<dbReference type="Proteomes" id="UP000276133">
    <property type="component" value="Unassembled WGS sequence"/>
</dbReference>
<evidence type="ECO:0000313" key="2">
    <source>
        <dbReference type="EMBL" id="RNA06541.1"/>
    </source>
</evidence>
<proteinExistence type="predicted"/>
<feature type="compositionally biased region" description="Basic residues" evidence="1">
    <location>
        <begin position="112"/>
        <end position="122"/>
    </location>
</feature>
<accession>A0A3M7Q6A7</accession>